<evidence type="ECO:0000313" key="15">
    <source>
        <dbReference type="Proteomes" id="UP000182466"/>
    </source>
</evidence>
<dbReference type="Gene3D" id="3.40.50.970">
    <property type="match status" value="2"/>
</dbReference>
<evidence type="ECO:0000256" key="7">
    <source>
        <dbReference type="ARBA" id="ARBA00023317"/>
    </source>
</evidence>
<evidence type="ECO:0000256" key="8">
    <source>
        <dbReference type="ARBA" id="ARBA00051231"/>
    </source>
</evidence>
<feature type="domain" description="Transketolase-like C-terminal" evidence="13">
    <location>
        <begin position="708"/>
        <end position="842"/>
    </location>
</feature>
<evidence type="ECO:0000259" key="12">
    <source>
        <dbReference type="Pfam" id="PF17831"/>
    </source>
</evidence>
<feature type="binding site" evidence="10">
    <location>
        <position position="261"/>
    </location>
    <ligand>
        <name>Mg(2+)</name>
        <dbReference type="ChEBI" id="CHEBI:18420"/>
    </ligand>
</feature>
<comment type="function">
    <text evidence="2 9">Component of the pyruvate dehydrogenase (PDH) complex, that catalyzes the overall conversion of pyruvate to acetyl-CoA and CO(2).</text>
</comment>
<dbReference type="RefSeq" id="WP_074920652.1">
    <property type="nucleotide sequence ID" value="NZ_FPAW01000020.1"/>
</dbReference>
<comment type="catalytic activity">
    <reaction evidence="8 9">
        <text>N(6)-[(R)-lipoyl]-L-lysyl-[protein] + pyruvate + H(+) = N(6)-[(R)-S(8)-acetyldihydrolipoyl]-L-lysyl-[protein] + CO2</text>
        <dbReference type="Rhea" id="RHEA:19189"/>
        <dbReference type="Rhea" id="RHEA-COMP:10474"/>
        <dbReference type="Rhea" id="RHEA-COMP:10478"/>
        <dbReference type="ChEBI" id="CHEBI:15361"/>
        <dbReference type="ChEBI" id="CHEBI:15378"/>
        <dbReference type="ChEBI" id="CHEBI:16526"/>
        <dbReference type="ChEBI" id="CHEBI:83099"/>
        <dbReference type="ChEBI" id="CHEBI:83111"/>
        <dbReference type="EC" id="1.2.4.1"/>
    </reaction>
</comment>
<proteinExistence type="predicted"/>
<dbReference type="EC" id="1.2.4.1" evidence="3 9"/>
<evidence type="ECO:0000256" key="2">
    <source>
        <dbReference type="ARBA" id="ARBA00003157"/>
    </source>
</evidence>
<feature type="domain" description="Transketolase N-terminal" evidence="11">
    <location>
        <begin position="198"/>
        <end position="291"/>
    </location>
</feature>
<evidence type="ECO:0000256" key="3">
    <source>
        <dbReference type="ARBA" id="ARBA00012281"/>
    </source>
</evidence>
<dbReference type="Gene3D" id="3.40.50.920">
    <property type="match status" value="1"/>
</dbReference>
<dbReference type="eggNOG" id="COG2609">
    <property type="taxonomic scope" value="Bacteria"/>
</dbReference>
<dbReference type="Proteomes" id="UP000182466">
    <property type="component" value="Unassembled WGS sequence"/>
</dbReference>
<dbReference type="SUPFAM" id="SSF52518">
    <property type="entry name" value="Thiamin diphosphate-binding fold (THDP-binding)"/>
    <property type="match status" value="2"/>
</dbReference>
<dbReference type="PANTHER" id="PTHR43825:SF3">
    <property type="entry name" value="PYRUVATE DEHYDROGENASE E1 COMPONENT"/>
    <property type="match status" value="1"/>
</dbReference>
<dbReference type="PANTHER" id="PTHR43825">
    <property type="entry name" value="PYRUVATE DEHYDROGENASE E1 COMPONENT"/>
    <property type="match status" value="1"/>
</dbReference>
<dbReference type="PIRSF" id="PIRSF000156">
    <property type="entry name" value="Pyruvate_dh_E1"/>
    <property type="match status" value="1"/>
</dbReference>
<feature type="binding site" evidence="10">
    <location>
        <position position="259"/>
    </location>
    <ligand>
        <name>Mg(2+)</name>
        <dbReference type="ChEBI" id="CHEBI:18420"/>
    </ligand>
</feature>
<name>A0A1I7CWZ6_9RHOB</name>
<keyword evidence="5 9" id="KW-0560">Oxidoreductase</keyword>
<evidence type="ECO:0000256" key="4">
    <source>
        <dbReference type="ARBA" id="ARBA00017172"/>
    </source>
</evidence>
<protein>
    <recommendedName>
        <fullName evidence="4 9">Pyruvate dehydrogenase E1 component</fullName>
        <ecNumber evidence="3 9">1.2.4.1</ecNumber>
    </recommendedName>
</protein>
<dbReference type="AlphaFoldDB" id="A0A1I7CWZ6"/>
<gene>
    <name evidence="14" type="ORF">SAMN05216236_12082</name>
</gene>
<evidence type="ECO:0000256" key="6">
    <source>
        <dbReference type="ARBA" id="ARBA00023052"/>
    </source>
</evidence>
<keyword evidence="7 9" id="KW-0670">Pyruvate</keyword>
<keyword evidence="6 9" id="KW-0786">Thiamine pyrophosphate</keyword>
<reference evidence="14 15" key="1">
    <citation type="submission" date="2016-10" db="EMBL/GenBank/DDBJ databases">
        <authorList>
            <person name="de Groot N.N."/>
        </authorList>
    </citation>
    <scope>NUCLEOTIDE SEQUENCE [LARGE SCALE GENOMIC DNA]</scope>
    <source>
        <strain evidence="14 15">CGMCC 1.10959</strain>
    </source>
</reference>
<evidence type="ECO:0000256" key="1">
    <source>
        <dbReference type="ARBA" id="ARBA00001964"/>
    </source>
</evidence>
<dbReference type="InterPro" id="IPR051157">
    <property type="entry name" value="PDH/Transketolase"/>
</dbReference>
<dbReference type="InterPro" id="IPR004660">
    <property type="entry name" value="PDH_E1"/>
</dbReference>
<dbReference type="OrthoDB" id="9773339at2"/>
<comment type="cofactor">
    <cofactor evidence="1 9">
        <name>thiamine diphosphate</name>
        <dbReference type="ChEBI" id="CHEBI:58937"/>
    </cofactor>
</comment>
<dbReference type="FunFam" id="3.40.50.970:FF:000011">
    <property type="entry name" value="Pyruvate dehydrogenase E1 component"/>
    <property type="match status" value="1"/>
</dbReference>
<dbReference type="GO" id="GO:0004739">
    <property type="term" value="F:pyruvate dehydrogenase (acetyl-transferring) activity"/>
    <property type="evidence" value="ECO:0007669"/>
    <property type="project" value="UniProtKB-EC"/>
</dbReference>
<dbReference type="InterPro" id="IPR029061">
    <property type="entry name" value="THDP-binding"/>
</dbReference>
<evidence type="ECO:0000256" key="10">
    <source>
        <dbReference type="PIRSR" id="PIRSR000156-1"/>
    </source>
</evidence>
<dbReference type="InterPro" id="IPR005474">
    <property type="entry name" value="Transketolase_N"/>
</dbReference>
<dbReference type="EMBL" id="FPAW01000020">
    <property type="protein sequence ID" value="SFU03992.1"/>
    <property type="molecule type" value="Genomic_DNA"/>
</dbReference>
<dbReference type="InterPro" id="IPR009014">
    <property type="entry name" value="Transketo_C/PFOR_II"/>
</dbReference>
<dbReference type="InterPro" id="IPR055152">
    <property type="entry name" value="Transketolase-like_C_2"/>
</dbReference>
<dbReference type="CDD" id="cd02017">
    <property type="entry name" value="TPP_E1_EcPDC_like"/>
    <property type="match status" value="1"/>
</dbReference>
<dbReference type="InterPro" id="IPR041621">
    <property type="entry name" value="PDH_E1_M"/>
</dbReference>
<dbReference type="Pfam" id="PF00456">
    <property type="entry name" value="Transketolase_N"/>
    <property type="match status" value="1"/>
</dbReference>
<evidence type="ECO:0000256" key="5">
    <source>
        <dbReference type="ARBA" id="ARBA00023002"/>
    </source>
</evidence>
<feature type="domain" description="Pyruvate dehydrogenase E1 component middle" evidence="12">
    <location>
        <begin position="471"/>
        <end position="695"/>
    </location>
</feature>
<dbReference type="GO" id="GO:0046872">
    <property type="term" value="F:metal ion binding"/>
    <property type="evidence" value="ECO:0007669"/>
    <property type="project" value="UniProtKB-KW"/>
</dbReference>
<dbReference type="InterPro" id="IPR035807">
    <property type="entry name" value="PDC_E1_N"/>
</dbReference>
<dbReference type="SUPFAM" id="SSF52922">
    <property type="entry name" value="TK C-terminal domain-like"/>
    <property type="match status" value="1"/>
</dbReference>
<evidence type="ECO:0000256" key="9">
    <source>
        <dbReference type="PIRNR" id="PIRNR000156"/>
    </source>
</evidence>
<sequence>MKDQIQDIDPVESQEWQEAIEDVIERDGANRAHFLLDKAVQQARAAGANLPFSATTPYQNTIPADDQEAFPGDIEMEWRIRTINRWNAMATVVRRNKVSSEYGGHIASFASAAVMYDIGLNHFWRSKSAIHGGDLVFFQGHVIPGIYARSFMEGRISEAELENFRSEVDGKGLSSYPHPWLMPDYWQFPTVSMGLGPLMAIYQARFMKYMHNRGHIDMGDRKVWCFLGDGEMDEPESRGAIDLAAREGLDNLIFVINCNLQRLDGPVRGNHKIVQELEGDFRGAGWNVIKLLWGKGWDELLEKDSSGRLRQLMDETLDGDYQTFKSKNGAYIREHFFGKYPETAALVEDWSDDQIWALRRGGHDPEKVYTAFKRASDNKGQPSCLLVKTVKGHGMGTAGEGQNTTHQQKKLNEEQLRAFRDRFDIPIGDEDVGKAPFVTLNNAQKAYLADRRKALGGAFPQRQSKSDKLDIPPLEKFEVQLKGTGDREISTTMAFVRILTTLLRDKKIGKNVVPIVPDESRTFGMEGLFRSVGIYNPLGQKYTPQDADQMSFYKESTDGQVLQEGINEAGAMADWIAAATAYSNHGVPMIPFFIYYSMFGFQRIGDLAWAAGDSRARGFMLGGTAGRTTLNGEGLQHEDGHSHILAGTIPNCISYDPTFQYEVAVIVQHGLQRMYVDQEDVYFYLTLMNENYRHPDMPMGVEDDIVKGLYRFRETPKPGDRHVNLMGSGTILVQAIKAAEMLEEDFDVTSDIWSATSLNELAREGQDCLRWNRLNPLEQERQPFVTGQLAKAKGPVIAATDYMKNYAEQIRAMVPNDFTVLGTDGFGRSDSRVNLRRFFEVDANHIAAAAMQRLYRAGHVSRAEMETALSKYNIDGTKPNPRLV</sequence>
<dbReference type="STRING" id="999627.SAMN05216236_12082"/>
<evidence type="ECO:0000259" key="13">
    <source>
        <dbReference type="Pfam" id="PF22613"/>
    </source>
</evidence>
<dbReference type="Pfam" id="PF17831">
    <property type="entry name" value="PDH_E1_M"/>
    <property type="match status" value="1"/>
</dbReference>
<keyword evidence="15" id="KW-1185">Reference proteome</keyword>
<keyword evidence="10" id="KW-0479">Metal-binding</keyword>
<dbReference type="NCBIfam" id="TIGR00759">
    <property type="entry name" value="aceE"/>
    <property type="match status" value="1"/>
</dbReference>
<evidence type="ECO:0000259" key="11">
    <source>
        <dbReference type="Pfam" id="PF00456"/>
    </source>
</evidence>
<keyword evidence="10" id="KW-0460">Magnesium</keyword>
<dbReference type="Pfam" id="PF22613">
    <property type="entry name" value="Transketolase_C_1"/>
    <property type="match status" value="1"/>
</dbReference>
<feature type="binding site" evidence="10">
    <location>
        <position position="229"/>
    </location>
    <ligand>
        <name>Mg(2+)</name>
        <dbReference type="ChEBI" id="CHEBI:18420"/>
    </ligand>
</feature>
<comment type="cofactor">
    <cofactor evidence="10">
        <name>Mg(2+)</name>
        <dbReference type="ChEBI" id="CHEBI:18420"/>
    </cofactor>
</comment>
<evidence type="ECO:0000313" key="14">
    <source>
        <dbReference type="EMBL" id="SFU03992.1"/>
    </source>
</evidence>
<accession>A0A1I7CWZ6</accession>
<organism evidence="14 15">
    <name type="scientific">Sedimentitalea nanhaiensis</name>
    <dbReference type="NCBI Taxonomy" id="999627"/>
    <lineage>
        <taxon>Bacteria</taxon>
        <taxon>Pseudomonadati</taxon>
        <taxon>Pseudomonadota</taxon>
        <taxon>Alphaproteobacteria</taxon>
        <taxon>Rhodobacterales</taxon>
        <taxon>Paracoccaceae</taxon>
        <taxon>Sedimentitalea</taxon>
    </lineage>
</organism>